<dbReference type="InterPro" id="IPR011009">
    <property type="entry name" value="Kinase-like_dom_sf"/>
</dbReference>
<comment type="caution">
    <text evidence="2">The sequence shown here is derived from an EMBL/GenBank/DDBJ whole genome shotgun (WGS) entry which is preliminary data.</text>
</comment>
<gene>
    <name evidence="2" type="ORF">GCM10023196_012290</name>
</gene>
<dbReference type="InterPro" id="IPR041726">
    <property type="entry name" value="ACAD10_11_N"/>
</dbReference>
<keyword evidence="3" id="KW-1185">Reference proteome</keyword>
<dbReference type="PANTHER" id="PTHR47829">
    <property type="entry name" value="HYDROLASE, PUTATIVE (AFU_ORTHOLOGUE AFUA_1G12880)-RELATED"/>
    <property type="match status" value="1"/>
</dbReference>
<dbReference type="InterPro" id="IPR052898">
    <property type="entry name" value="ACAD10-like"/>
</dbReference>
<dbReference type="InterPro" id="IPR002575">
    <property type="entry name" value="Aminoglycoside_PTrfase"/>
</dbReference>
<dbReference type="EMBL" id="BAABHK010000002">
    <property type="protein sequence ID" value="GAA4621968.1"/>
    <property type="molecule type" value="Genomic_DNA"/>
</dbReference>
<name>A0ABP8U6T9_9ACTN</name>
<dbReference type="Pfam" id="PF01636">
    <property type="entry name" value="APH"/>
    <property type="match status" value="1"/>
</dbReference>
<dbReference type="Proteomes" id="UP001501442">
    <property type="component" value="Unassembled WGS sequence"/>
</dbReference>
<evidence type="ECO:0000259" key="1">
    <source>
        <dbReference type="Pfam" id="PF01636"/>
    </source>
</evidence>
<proteinExistence type="predicted"/>
<organism evidence="2 3">
    <name type="scientific">Actinoallomurus vinaceus</name>
    <dbReference type="NCBI Taxonomy" id="1080074"/>
    <lineage>
        <taxon>Bacteria</taxon>
        <taxon>Bacillati</taxon>
        <taxon>Actinomycetota</taxon>
        <taxon>Actinomycetes</taxon>
        <taxon>Streptosporangiales</taxon>
        <taxon>Thermomonosporaceae</taxon>
        <taxon>Actinoallomurus</taxon>
    </lineage>
</organism>
<dbReference type="SUPFAM" id="SSF56112">
    <property type="entry name" value="Protein kinase-like (PK-like)"/>
    <property type="match status" value="1"/>
</dbReference>
<evidence type="ECO:0000313" key="2">
    <source>
        <dbReference type="EMBL" id="GAA4621968.1"/>
    </source>
</evidence>
<accession>A0ABP8U6T9</accession>
<dbReference type="Gene3D" id="3.30.200.20">
    <property type="entry name" value="Phosphorylase Kinase, domain 1"/>
    <property type="match status" value="1"/>
</dbReference>
<dbReference type="CDD" id="cd05154">
    <property type="entry name" value="ACAD10_11_N-like"/>
    <property type="match status" value="1"/>
</dbReference>
<sequence length="344" mass="37298">MTEPGGAMAAVGIDGPALQRYFERHVPQCAGPLRVTLMHGGRSNLTYEVTDGTHRWVLRRPPLGVLTPTAHDMDREYRVVAALRHTEVPVARAVLSCTDPTVIGAPFCVVDFVEGTVLRDGDEAATLDPADARRSAEALVDVLVDLHTVDAADVGLDDFGRPEGYLERQVRRWRGQWDKVATRALPGVGELHGRLARALPVAGAPAIVHGDYRLDNVILAPGDLRRIAAVVDWEMATLGDPLADLGMLLMYWEPACEPVLGVRHVPTANPGFPSGRELAERYAERSGRDLEALTFYRALAYFKLAVIAEGIHARHLAGRTVGPGFERVGSAVPALLRSGLELLP</sequence>
<reference evidence="3" key="1">
    <citation type="journal article" date="2019" name="Int. J. Syst. Evol. Microbiol.">
        <title>The Global Catalogue of Microorganisms (GCM) 10K type strain sequencing project: providing services to taxonomists for standard genome sequencing and annotation.</title>
        <authorList>
            <consortium name="The Broad Institute Genomics Platform"/>
            <consortium name="The Broad Institute Genome Sequencing Center for Infectious Disease"/>
            <person name="Wu L."/>
            <person name="Ma J."/>
        </authorList>
    </citation>
    <scope>NUCLEOTIDE SEQUENCE [LARGE SCALE GENOMIC DNA]</scope>
    <source>
        <strain evidence="3">JCM 17939</strain>
    </source>
</reference>
<dbReference type="Gene3D" id="3.90.1200.10">
    <property type="match status" value="1"/>
</dbReference>
<protein>
    <submittedName>
        <fullName evidence="2">Phosphotransferase family protein</fullName>
    </submittedName>
</protein>
<feature type="domain" description="Aminoglycoside phosphotransferase" evidence="1">
    <location>
        <begin position="36"/>
        <end position="255"/>
    </location>
</feature>
<dbReference type="PANTHER" id="PTHR47829:SF1">
    <property type="entry name" value="HAD FAMILY PHOSPHATASE"/>
    <property type="match status" value="1"/>
</dbReference>
<evidence type="ECO:0000313" key="3">
    <source>
        <dbReference type="Proteomes" id="UP001501442"/>
    </source>
</evidence>